<dbReference type="Gene3D" id="3.30.1540.10">
    <property type="entry name" value="formyl-coa transferase, domain 3"/>
    <property type="match status" value="1"/>
</dbReference>
<dbReference type="GO" id="GO:0008111">
    <property type="term" value="F:alpha-methylacyl-CoA racemase activity"/>
    <property type="evidence" value="ECO:0007669"/>
    <property type="project" value="TreeGrafter"/>
</dbReference>
<proteinExistence type="inferred from homology"/>
<protein>
    <submittedName>
        <fullName evidence="2">AlphamethylacylCoA racemaselike [Oreochromis niloticus]</fullName>
    </submittedName>
</protein>
<dbReference type="InterPro" id="IPR023606">
    <property type="entry name" value="CoA-Trfase_III_dom_1_sf"/>
</dbReference>
<comment type="similarity">
    <text evidence="1">Belongs to the CoA-transferase III family.</text>
</comment>
<dbReference type="GO" id="GO:0008206">
    <property type="term" value="P:bile acid metabolic process"/>
    <property type="evidence" value="ECO:0007669"/>
    <property type="project" value="TreeGrafter"/>
</dbReference>
<dbReference type="GO" id="GO:0005739">
    <property type="term" value="C:mitochondrion"/>
    <property type="evidence" value="ECO:0007669"/>
    <property type="project" value="TreeGrafter"/>
</dbReference>
<dbReference type="PANTHER" id="PTHR48228">
    <property type="entry name" value="SUCCINYL-COA--D-CITRAMALATE COA-TRANSFERASE"/>
    <property type="match status" value="1"/>
</dbReference>
<dbReference type="InterPro" id="IPR050509">
    <property type="entry name" value="CoA-transferase_III"/>
</dbReference>
<dbReference type="InterPro" id="IPR003673">
    <property type="entry name" value="CoA-Trfase_fam_III"/>
</dbReference>
<dbReference type="RefSeq" id="XP_040580714.1">
    <property type="nucleotide sequence ID" value="XM_040724780.2"/>
</dbReference>
<dbReference type="KEGG" id="lsm:121129102"/>
<dbReference type="SUPFAM" id="SSF89796">
    <property type="entry name" value="CoA-transferase family III (CaiB/BaiF)"/>
    <property type="match status" value="1"/>
</dbReference>
<sequence>MALKGVRVVEMAGLAAAPFTSMILADFGASVIRVDNHPDAVVYPDVSCRGKKSISLNLKSSKGRSIVKKLVNNSDVFLESFRPGVMEKLQLCPDVLTKENPSLIYARLSGYGQEHNPLTYRAGHDINYISLSGALSKIGRVNEKPVPPINIVGDFGGGGLTCAFGIIAALYERSVNSSGKGQIIDCGITQGASYLSTWLYQSKNIPHLWGNPRGENVLDTGAHFYEVYETKEPGKYISVGTVEPQFYSILLDKLELYPHEEYPQFGGDTKKLKDIFASKFRTKTRKEWEEIFSNVDACVTPVLSIDEVSSNELTKNNFHISNSGESVPLPAPKLSRTPAQISTIEPLRIGEHSIEILRNTLGFTKGEIDNLISEEIIFE</sequence>
<accession>A0A0K2T788</accession>
<dbReference type="Pfam" id="PF02515">
    <property type="entry name" value="CoA_transf_3"/>
    <property type="match status" value="1"/>
</dbReference>
<reference evidence="2" key="1">
    <citation type="submission" date="2014-05" db="EMBL/GenBank/DDBJ databases">
        <authorList>
            <person name="Chronopoulou M."/>
        </authorList>
    </citation>
    <scope>NUCLEOTIDE SEQUENCE</scope>
    <source>
        <tissue evidence="2">Whole organism</tissue>
    </source>
</reference>
<dbReference type="GeneID" id="121129102"/>
<dbReference type="InterPro" id="IPR044855">
    <property type="entry name" value="CoA-Trfase_III_dom3_sf"/>
</dbReference>
<dbReference type="EMBL" id="HACA01004588">
    <property type="protein sequence ID" value="CDW21949.1"/>
    <property type="molecule type" value="Transcribed_RNA"/>
</dbReference>
<dbReference type="OrthoDB" id="16747at2759"/>
<evidence type="ECO:0000256" key="1">
    <source>
        <dbReference type="ARBA" id="ARBA00008383"/>
    </source>
</evidence>
<dbReference type="AlphaFoldDB" id="A0A0K2T788"/>
<organism evidence="2">
    <name type="scientific">Lepeophtheirus salmonis</name>
    <name type="common">Salmon louse</name>
    <name type="synonym">Caligus salmonis</name>
    <dbReference type="NCBI Taxonomy" id="72036"/>
    <lineage>
        <taxon>Eukaryota</taxon>
        <taxon>Metazoa</taxon>
        <taxon>Ecdysozoa</taxon>
        <taxon>Arthropoda</taxon>
        <taxon>Crustacea</taxon>
        <taxon>Multicrustacea</taxon>
        <taxon>Hexanauplia</taxon>
        <taxon>Copepoda</taxon>
        <taxon>Siphonostomatoida</taxon>
        <taxon>Caligidae</taxon>
        <taxon>Lepeophtheirus</taxon>
    </lineage>
</organism>
<dbReference type="Gene3D" id="3.40.50.10540">
    <property type="entry name" value="Crotonobetainyl-coa:carnitine coa-transferase, domain 1"/>
    <property type="match status" value="1"/>
</dbReference>
<name>A0A0K2T788_LEPSM</name>
<dbReference type="PANTHER" id="PTHR48228:SF5">
    <property type="entry name" value="ALPHA-METHYLACYL-COA RACEMASE"/>
    <property type="match status" value="1"/>
</dbReference>
<evidence type="ECO:0000313" key="2">
    <source>
        <dbReference type="EMBL" id="CDW21949.1"/>
    </source>
</evidence>